<proteinExistence type="predicted"/>
<dbReference type="AlphaFoldDB" id="A0A382H6W0"/>
<accession>A0A382H6W0</accession>
<protein>
    <submittedName>
        <fullName evidence="1">Uncharacterized protein</fullName>
    </submittedName>
</protein>
<gene>
    <name evidence="1" type="ORF">METZ01_LOCUS235878</name>
</gene>
<evidence type="ECO:0000313" key="1">
    <source>
        <dbReference type="EMBL" id="SVB83024.1"/>
    </source>
</evidence>
<organism evidence="1">
    <name type="scientific">marine metagenome</name>
    <dbReference type="NCBI Taxonomy" id="408172"/>
    <lineage>
        <taxon>unclassified sequences</taxon>
        <taxon>metagenomes</taxon>
        <taxon>ecological metagenomes</taxon>
    </lineage>
</organism>
<dbReference type="EMBL" id="UINC01059520">
    <property type="protein sequence ID" value="SVB83024.1"/>
    <property type="molecule type" value="Genomic_DNA"/>
</dbReference>
<sequence length="73" mass="8304">MKAGDLQYFLGRFSLHQVTRNTGTTDRLLLVQSFAVKPGMYGSSYRVKDLYGWCQSEEEALEENKVRADGLLD</sequence>
<name>A0A382H6W0_9ZZZZ</name>
<reference evidence="1" key="1">
    <citation type="submission" date="2018-05" db="EMBL/GenBank/DDBJ databases">
        <authorList>
            <person name="Lanie J.A."/>
            <person name="Ng W.-L."/>
            <person name="Kazmierczak K.M."/>
            <person name="Andrzejewski T.M."/>
            <person name="Davidsen T.M."/>
            <person name="Wayne K.J."/>
            <person name="Tettelin H."/>
            <person name="Glass J.I."/>
            <person name="Rusch D."/>
            <person name="Podicherti R."/>
            <person name="Tsui H.-C.T."/>
            <person name="Winkler M.E."/>
        </authorList>
    </citation>
    <scope>NUCLEOTIDE SEQUENCE</scope>
</reference>